<evidence type="ECO:0000313" key="4">
    <source>
        <dbReference type="EMBL" id="RVT86301.1"/>
    </source>
</evidence>
<comment type="caution">
    <text evidence="4">The sequence shown here is derived from an EMBL/GenBank/DDBJ whole genome shotgun (WGS) entry which is preliminary data.</text>
</comment>
<dbReference type="SUPFAM" id="SSF82171">
    <property type="entry name" value="DPP6 N-terminal domain-like"/>
    <property type="match status" value="1"/>
</dbReference>
<keyword evidence="5" id="KW-1185">Reference proteome</keyword>
<dbReference type="AlphaFoldDB" id="A0A437LLV4"/>
<dbReference type="Pfam" id="PF00326">
    <property type="entry name" value="Peptidase_S9"/>
    <property type="match status" value="1"/>
</dbReference>
<dbReference type="GO" id="GO:0006508">
    <property type="term" value="P:proteolysis"/>
    <property type="evidence" value="ECO:0007669"/>
    <property type="project" value="InterPro"/>
</dbReference>
<name>A0A437LLV4_9BURK</name>
<accession>A0A437LLV4</accession>
<dbReference type="Gene3D" id="2.120.10.30">
    <property type="entry name" value="TolB, C-terminal domain"/>
    <property type="match status" value="1"/>
</dbReference>
<proteinExistence type="predicted"/>
<keyword evidence="1" id="KW-0378">Hydrolase</keyword>
<feature type="domain" description="Peptidase S9 prolyl oligopeptidase catalytic" evidence="3">
    <location>
        <begin position="602"/>
        <end position="815"/>
    </location>
</feature>
<dbReference type="PANTHER" id="PTHR42776:SF27">
    <property type="entry name" value="DIPEPTIDYL PEPTIDASE FAMILY MEMBER 6"/>
    <property type="match status" value="1"/>
</dbReference>
<dbReference type="GO" id="GO:0004252">
    <property type="term" value="F:serine-type endopeptidase activity"/>
    <property type="evidence" value="ECO:0007669"/>
    <property type="project" value="TreeGrafter"/>
</dbReference>
<dbReference type="InterPro" id="IPR011042">
    <property type="entry name" value="6-blade_b-propeller_TolB-like"/>
</dbReference>
<feature type="region of interest" description="Disordered" evidence="2">
    <location>
        <begin position="15"/>
        <end position="78"/>
    </location>
</feature>
<dbReference type="PANTHER" id="PTHR42776">
    <property type="entry name" value="SERINE PEPTIDASE S9 FAMILY MEMBER"/>
    <property type="match status" value="1"/>
</dbReference>
<dbReference type="OrthoDB" id="4269629at2"/>
<evidence type="ECO:0000256" key="1">
    <source>
        <dbReference type="ARBA" id="ARBA00022801"/>
    </source>
</evidence>
<gene>
    <name evidence="4" type="ORF">EOD73_09730</name>
</gene>
<dbReference type="EMBL" id="SACM01000002">
    <property type="protein sequence ID" value="RVT86301.1"/>
    <property type="molecule type" value="Genomic_DNA"/>
</dbReference>
<dbReference type="SUPFAM" id="SSF53474">
    <property type="entry name" value="alpha/beta-Hydrolases"/>
    <property type="match status" value="1"/>
</dbReference>
<evidence type="ECO:0000313" key="5">
    <source>
        <dbReference type="Proteomes" id="UP000288587"/>
    </source>
</evidence>
<organism evidence="4 5">
    <name type="scientific">Inhella crocodyli</name>
    <dbReference type="NCBI Taxonomy" id="2499851"/>
    <lineage>
        <taxon>Bacteria</taxon>
        <taxon>Pseudomonadati</taxon>
        <taxon>Pseudomonadota</taxon>
        <taxon>Betaproteobacteria</taxon>
        <taxon>Burkholderiales</taxon>
        <taxon>Sphaerotilaceae</taxon>
        <taxon>Inhella</taxon>
    </lineage>
</organism>
<reference evidence="4 5" key="1">
    <citation type="submission" date="2019-01" db="EMBL/GenBank/DDBJ databases">
        <authorList>
            <person name="Chen W.-M."/>
        </authorList>
    </citation>
    <scope>NUCLEOTIDE SEQUENCE [LARGE SCALE GENOMIC DNA]</scope>
    <source>
        <strain evidence="4 5">CCP-18</strain>
    </source>
</reference>
<dbReference type="Proteomes" id="UP000288587">
    <property type="component" value="Unassembled WGS sequence"/>
</dbReference>
<dbReference type="Gene3D" id="3.40.50.1820">
    <property type="entry name" value="alpha/beta hydrolase"/>
    <property type="match status" value="1"/>
</dbReference>
<evidence type="ECO:0000259" key="3">
    <source>
        <dbReference type="Pfam" id="PF00326"/>
    </source>
</evidence>
<dbReference type="InterPro" id="IPR029058">
    <property type="entry name" value="AB_hydrolase_fold"/>
</dbReference>
<evidence type="ECO:0000256" key="2">
    <source>
        <dbReference type="SAM" id="MobiDB-lite"/>
    </source>
</evidence>
<sequence length="821" mass="90574">MAVVHRHVPAVLGQVQGDVAAQATGRSGDEDGRAHGRGEGVATPRNQKIEAPIIPGRHRPKREWGRGRPSPRPPVRGQVRLGVNAELRRPQNPSPQSGYLPWLLSKPGGWRHHADAPPFGRPRARTTQVPPRKHMNIKLTKRAIALLGMSAVLGATPLTGAWAQTQAVLPDVTTNVPFQPLPVKAYVDYPLYQQGSLSPDGKKLAALAPVGEKRNIVVLDLDTMKPRVVTNFTEYDVVQFNWVGDYLVFSLGTLDTPTGPDFGEGGGLFVVKADGSGGRQLHPTVREAGRQIRVAGRLPNNTEEIIVSGSLRDARAPDLYRLNLSNGKKELLTFKQPGLVTRWLVDESGVPRVATVVDDRELMPEEQQVSVLYRDSADAEWRVIKKFDKGEKERWTPIAMADNNQDFIVSTAKGRDTSALVRFDVAKGDLSDVVAAHPRYDMGLDSMGDLGASLVRDSDGKLVGLSIRDEKLQTVFFNERYAALHAGLERAFPGKAVILQRTKSDRSLVTVVSDRQPATYYLFDEKTRRLKELLRTNESLNERHLAEVRPFLLKTRDGLEIPSYYVLPNSYQPGQKLPTVVHIHGGPFARADTWLGGTGIREAQVLASRGYAVVIPNFRVTPGFGKKIFEAGKKGAYGRQMSEDHEDAAQWAVQQGFADASRMCISGASYGGYASLWAMIKSKPMFKCAVAGLVVSDLQTQLTSMSGDTAYNRQGQRSWKEEILGIKGDDWTKAHEVSPARHGDKFEGALFMYAGRDDIRTPLQQTTMMVDALKRAGKAPEVLMIKDKEGHGYGKLENRVDLYEQMLAFLDKHIGPGSQKK</sequence>
<feature type="compositionally biased region" description="Basic and acidic residues" evidence="2">
    <location>
        <begin position="27"/>
        <end position="38"/>
    </location>
</feature>
<dbReference type="InterPro" id="IPR001375">
    <property type="entry name" value="Peptidase_S9_cat"/>
</dbReference>
<protein>
    <submittedName>
        <fullName evidence="4">S9 family peptidase</fullName>
    </submittedName>
</protein>